<keyword evidence="6" id="KW-0832">Ubl conjugation</keyword>
<evidence type="ECO:0000256" key="10">
    <source>
        <dbReference type="SAM" id="MobiDB-lite"/>
    </source>
</evidence>
<comment type="caution">
    <text evidence="12">The sequence shown here is derived from an EMBL/GenBank/DDBJ whole genome shotgun (WGS) entry which is preliminary data.</text>
</comment>
<feature type="compositionally biased region" description="Low complexity" evidence="10">
    <location>
        <begin position="625"/>
        <end position="645"/>
    </location>
</feature>
<organism evidence="12 13">
    <name type="scientific">Mycena belliarum</name>
    <dbReference type="NCBI Taxonomy" id="1033014"/>
    <lineage>
        <taxon>Eukaryota</taxon>
        <taxon>Fungi</taxon>
        <taxon>Dikarya</taxon>
        <taxon>Basidiomycota</taxon>
        <taxon>Agaricomycotina</taxon>
        <taxon>Agaricomycetes</taxon>
        <taxon>Agaricomycetidae</taxon>
        <taxon>Agaricales</taxon>
        <taxon>Marasmiineae</taxon>
        <taxon>Mycenaceae</taxon>
        <taxon>Mycena</taxon>
    </lineage>
</organism>
<dbReference type="InterPro" id="IPR040221">
    <property type="entry name" value="CDCA7/CDA7L"/>
</dbReference>
<dbReference type="GO" id="GO:0005634">
    <property type="term" value="C:nucleus"/>
    <property type="evidence" value="ECO:0007669"/>
    <property type="project" value="UniProtKB-SubCell"/>
</dbReference>
<evidence type="ECO:0000256" key="3">
    <source>
        <dbReference type="ARBA" id="ARBA00022490"/>
    </source>
</evidence>
<keyword evidence="3" id="KW-0963">Cytoplasm</keyword>
<evidence type="ECO:0000313" key="13">
    <source>
        <dbReference type="Proteomes" id="UP001222325"/>
    </source>
</evidence>
<feature type="compositionally biased region" description="Low complexity" evidence="10">
    <location>
        <begin position="380"/>
        <end position="395"/>
    </location>
</feature>
<comment type="subcellular location">
    <subcellularLocation>
        <location evidence="2">Cytoplasm</location>
    </subcellularLocation>
    <subcellularLocation>
        <location evidence="1">Nucleus</location>
    </subcellularLocation>
</comment>
<keyword evidence="9" id="KW-0539">Nucleus</keyword>
<dbReference type="InterPro" id="IPR018866">
    <property type="entry name" value="Znf-4CXXC_R1"/>
</dbReference>
<sequence>MNSSRKPSFFVAVPCSPYPIDRIRAAPRDSAAISQGSTRKENDPRRVSHSAMQAATTSSLKRKLSHSEVPLQLPPQVLKKPKLTSATVTPVGSDTAANSYVYCHQCGRKRDKDDCAHCTHVEVQSNKTRRHCHNKYCKPCLKNRYSEDIDVIKATHSTSPISRIGEESYEYKCPKCRDVCNCSRCRKAKGLDPTGSHAETSAAPPDAAAKSAEVKAKRAARQKSKPAGPLPTLKWTKLRTALSMEDAEARIHIREFVLRFFPKALPKAHLDELELVNGNGRSRYDEDEIVPWISEPCLKSVIQAFLSVLVEEETNEMIKRAIQLGIKEMRSAGVGLPKIWQILSSLRDALDASEPGSEDGNDSDGTETVPSFPDPAPLPGSAIAASRRTRSGGSSIVDTSQMVPVILGLIDAVLESTVIRGEIDKGAKESKDVLREVKDATRNANDRWERDKKETENVKEREFKARRDAHKQVLQDIEGAAKVALHRFNPRFSTLGTDKEGRIYYGLSPSSSESDSAREFLTSMAVEAEDADRGSKSKRKRRPKREDKCSLKEWSWFVAVWGRKPPPELGMLPFKPLHAADPVEDGDDSEDDEIVNKWWAIGSGAEIRKLVTWITLKYRLDDGTISASSSTATSPSSGNASPPAGWDERGTEMSPHPSKLELLALVANLEDYAMGLEFRFRDDSAIYGGIGSEPNKGKGKST</sequence>
<dbReference type="AlphaFoldDB" id="A0AAD6U372"/>
<name>A0AAD6U372_9AGAR</name>
<feature type="region of interest" description="Disordered" evidence="10">
    <location>
        <begin position="625"/>
        <end position="655"/>
    </location>
</feature>
<evidence type="ECO:0000313" key="12">
    <source>
        <dbReference type="EMBL" id="KAJ7084339.1"/>
    </source>
</evidence>
<feature type="compositionally biased region" description="Polar residues" evidence="10">
    <location>
        <begin position="50"/>
        <end position="59"/>
    </location>
</feature>
<evidence type="ECO:0000256" key="7">
    <source>
        <dbReference type="ARBA" id="ARBA00023015"/>
    </source>
</evidence>
<evidence type="ECO:0000256" key="5">
    <source>
        <dbReference type="ARBA" id="ARBA00022553"/>
    </source>
</evidence>
<proteinExistence type="predicted"/>
<keyword evidence="5" id="KW-0597">Phosphoprotein</keyword>
<keyword evidence="7" id="KW-0805">Transcription regulation</keyword>
<feature type="compositionally biased region" description="Low complexity" evidence="10">
    <location>
        <begin position="198"/>
        <end position="211"/>
    </location>
</feature>
<evidence type="ECO:0000256" key="4">
    <source>
        <dbReference type="ARBA" id="ARBA00022499"/>
    </source>
</evidence>
<feature type="region of interest" description="Disordered" evidence="10">
    <location>
        <begin position="525"/>
        <end position="544"/>
    </location>
</feature>
<reference evidence="12" key="1">
    <citation type="submission" date="2023-03" db="EMBL/GenBank/DDBJ databases">
        <title>Massive genome expansion in bonnet fungi (Mycena s.s.) driven by repeated elements and novel gene families across ecological guilds.</title>
        <authorList>
            <consortium name="Lawrence Berkeley National Laboratory"/>
            <person name="Harder C.B."/>
            <person name="Miyauchi S."/>
            <person name="Viragh M."/>
            <person name="Kuo A."/>
            <person name="Thoen E."/>
            <person name="Andreopoulos B."/>
            <person name="Lu D."/>
            <person name="Skrede I."/>
            <person name="Drula E."/>
            <person name="Henrissat B."/>
            <person name="Morin E."/>
            <person name="Kohler A."/>
            <person name="Barry K."/>
            <person name="LaButti K."/>
            <person name="Morin E."/>
            <person name="Salamov A."/>
            <person name="Lipzen A."/>
            <person name="Mereny Z."/>
            <person name="Hegedus B."/>
            <person name="Baldrian P."/>
            <person name="Stursova M."/>
            <person name="Weitz H."/>
            <person name="Taylor A."/>
            <person name="Grigoriev I.V."/>
            <person name="Nagy L.G."/>
            <person name="Martin F."/>
            <person name="Kauserud H."/>
        </authorList>
    </citation>
    <scope>NUCLEOTIDE SEQUENCE</scope>
    <source>
        <strain evidence="12">CBHHK173m</strain>
    </source>
</reference>
<dbReference type="Proteomes" id="UP001222325">
    <property type="component" value="Unassembled WGS sequence"/>
</dbReference>
<protein>
    <recommendedName>
        <fullName evidence="11">Zinc-finger domain-containing protein</fullName>
    </recommendedName>
</protein>
<dbReference type="PANTHER" id="PTHR31169">
    <property type="entry name" value="OS05G0300700 PROTEIN"/>
    <property type="match status" value="1"/>
</dbReference>
<feature type="compositionally biased region" description="Acidic residues" evidence="10">
    <location>
        <begin position="356"/>
        <end position="365"/>
    </location>
</feature>
<evidence type="ECO:0000256" key="1">
    <source>
        <dbReference type="ARBA" id="ARBA00004123"/>
    </source>
</evidence>
<keyword evidence="4" id="KW-1017">Isopeptide bond</keyword>
<feature type="region of interest" description="Disordered" evidence="10">
    <location>
        <begin position="26"/>
        <end position="67"/>
    </location>
</feature>
<evidence type="ECO:0000256" key="9">
    <source>
        <dbReference type="ARBA" id="ARBA00023242"/>
    </source>
</evidence>
<dbReference type="Pfam" id="PF10497">
    <property type="entry name" value="zf-4CXXC_R1"/>
    <property type="match status" value="1"/>
</dbReference>
<dbReference type="EMBL" id="JARJCN010000038">
    <property type="protein sequence ID" value="KAJ7084339.1"/>
    <property type="molecule type" value="Genomic_DNA"/>
</dbReference>
<dbReference type="GO" id="GO:0005737">
    <property type="term" value="C:cytoplasm"/>
    <property type="evidence" value="ECO:0007669"/>
    <property type="project" value="UniProtKB-SubCell"/>
</dbReference>
<evidence type="ECO:0000256" key="2">
    <source>
        <dbReference type="ARBA" id="ARBA00004496"/>
    </source>
</evidence>
<evidence type="ECO:0000259" key="11">
    <source>
        <dbReference type="Pfam" id="PF10497"/>
    </source>
</evidence>
<accession>A0AAD6U372</accession>
<gene>
    <name evidence="12" type="ORF">B0H15DRAFT_783868</name>
</gene>
<feature type="domain" description="Zinc-finger" evidence="11">
    <location>
        <begin position="101"/>
        <end position="200"/>
    </location>
</feature>
<dbReference type="GO" id="GO:0006355">
    <property type="term" value="P:regulation of DNA-templated transcription"/>
    <property type="evidence" value="ECO:0007669"/>
    <property type="project" value="InterPro"/>
</dbReference>
<evidence type="ECO:0000256" key="8">
    <source>
        <dbReference type="ARBA" id="ARBA00023163"/>
    </source>
</evidence>
<feature type="region of interest" description="Disordered" evidence="10">
    <location>
        <begin position="351"/>
        <end position="395"/>
    </location>
</feature>
<dbReference type="PANTHER" id="PTHR31169:SF8">
    <property type="entry name" value="ZINC-FINGER DOMAIN OF MONOAMINE-OXIDASE A REPRESSOR R1 PROTEIN"/>
    <property type="match status" value="1"/>
</dbReference>
<feature type="region of interest" description="Disordered" evidence="10">
    <location>
        <begin position="190"/>
        <end position="231"/>
    </location>
</feature>
<evidence type="ECO:0000256" key="6">
    <source>
        <dbReference type="ARBA" id="ARBA00022843"/>
    </source>
</evidence>
<keyword evidence="13" id="KW-1185">Reference proteome</keyword>
<keyword evidence="8" id="KW-0804">Transcription</keyword>